<dbReference type="Proteomes" id="UP001346869">
    <property type="component" value="Unassembled WGS sequence"/>
</dbReference>
<evidence type="ECO:0000313" key="2">
    <source>
        <dbReference type="EMBL" id="KAK5867448.1"/>
    </source>
</evidence>
<name>A0AAN8APE6_ELEMC</name>
<gene>
    <name evidence="2" type="ORF">PBY51_011940</name>
</gene>
<accession>A0AAN8APE6</accession>
<sequence>MEWRVLSSHVAAQFTSPQSCRCHWHQDWGPEPARAQGVAGAPMASRGQTSKSAALRTASLIPQQEHGSWSGPSAQPV</sequence>
<reference evidence="2 3" key="1">
    <citation type="journal article" date="2023" name="Genes (Basel)">
        <title>Chromosome-Level Genome Assembly and Circadian Gene Repertoire of the Patagonia Blennie Eleginops maclovinus-The Closest Ancestral Proxy of Antarctic Cryonotothenioids.</title>
        <authorList>
            <person name="Cheng C.C."/>
            <person name="Rivera-Colon A.G."/>
            <person name="Minhas B.F."/>
            <person name="Wilson L."/>
            <person name="Rayamajhi N."/>
            <person name="Vargas-Chacoff L."/>
            <person name="Catchen J.M."/>
        </authorList>
    </citation>
    <scope>NUCLEOTIDE SEQUENCE [LARGE SCALE GENOMIC DNA]</scope>
    <source>
        <strain evidence="2">JMC-PN-2008</strain>
    </source>
</reference>
<organism evidence="2 3">
    <name type="scientific">Eleginops maclovinus</name>
    <name type="common">Patagonian blennie</name>
    <name type="synonym">Eleginus maclovinus</name>
    <dbReference type="NCBI Taxonomy" id="56733"/>
    <lineage>
        <taxon>Eukaryota</taxon>
        <taxon>Metazoa</taxon>
        <taxon>Chordata</taxon>
        <taxon>Craniata</taxon>
        <taxon>Vertebrata</taxon>
        <taxon>Euteleostomi</taxon>
        <taxon>Actinopterygii</taxon>
        <taxon>Neopterygii</taxon>
        <taxon>Teleostei</taxon>
        <taxon>Neoteleostei</taxon>
        <taxon>Acanthomorphata</taxon>
        <taxon>Eupercaria</taxon>
        <taxon>Perciformes</taxon>
        <taxon>Notothenioidei</taxon>
        <taxon>Eleginopidae</taxon>
        <taxon>Eleginops</taxon>
    </lineage>
</organism>
<feature type="compositionally biased region" description="Polar residues" evidence="1">
    <location>
        <begin position="60"/>
        <end position="77"/>
    </location>
</feature>
<dbReference type="AlphaFoldDB" id="A0AAN8APE6"/>
<comment type="caution">
    <text evidence="2">The sequence shown here is derived from an EMBL/GenBank/DDBJ whole genome shotgun (WGS) entry which is preliminary data.</text>
</comment>
<keyword evidence="3" id="KW-1185">Reference proteome</keyword>
<evidence type="ECO:0000313" key="3">
    <source>
        <dbReference type="Proteomes" id="UP001346869"/>
    </source>
</evidence>
<proteinExistence type="predicted"/>
<protein>
    <submittedName>
        <fullName evidence="2">Uncharacterized protein</fullName>
    </submittedName>
</protein>
<feature type="region of interest" description="Disordered" evidence="1">
    <location>
        <begin position="28"/>
        <end position="77"/>
    </location>
</feature>
<evidence type="ECO:0000256" key="1">
    <source>
        <dbReference type="SAM" id="MobiDB-lite"/>
    </source>
</evidence>
<reference evidence="2 3" key="2">
    <citation type="journal article" date="2023" name="Mol. Biol. Evol.">
        <title>Genomics of Secondarily Temperate Adaptation in the Only Non-Antarctic Icefish.</title>
        <authorList>
            <person name="Rivera-Colon A.G."/>
            <person name="Rayamajhi N."/>
            <person name="Minhas B.F."/>
            <person name="Madrigal G."/>
            <person name="Bilyk K.T."/>
            <person name="Yoon V."/>
            <person name="Hune M."/>
            <person name="Gregory S."/>
            <person name="Cheng C.H.C."/>
            <person name="Catchen J.M."/>
        </authorList>
    </citation>
    <scope>NUCLEOTIDE SEQUENCE [LARGE SCALE GENOMIC DNA]</scope>
    <source>
        <strain evidence="2">JMC-PN-2008</strain>
    </source>
</reference>
<dbReference type="EMBL" id="JAUZQC010000008">
    <property type="protein sequence ID" value="KAK5867448.1"/>
    <property type="molecule type" value="Genomic_DNA"/>
</dbReference>